<dbReference type="AlphaFoldDB" id="A0A2S8J1Y9"/>
<reference evidence="2" key="1">
    <citation type="submission" date="2018-02" db="EMBL/GenBank/DDBJ databases">
        <title>Draft genome sequencing of Rhodococcus opacus KU647198.</title>
        <authorList>
            <person name="Zheng B.-X."/>
        </authorList>
    </citation>
    <scope>NUCLEOTIDE SEQUENCE [LARGE SCALE GENOMIC DNA]</scope>
    <source>
        <strain evidence="2">04-OD7</strain>
    </source>
</reference>
<evidence type="ECO:0000313" key="1">
    <source>
        <dbReference type="EMBL" id="PQP20919.1"/>
    </source>
</evidence>
<sequence length="82" mass="9656">MSSMGGRRPMTNSTVSEQLLHDVQDRTTEMRRWLDTDNNSETLMAHLHDEPVDTKWLRTYQRLSRDLMSAVGNAQEQLPRRR</sequence>
<organism evidence="1 2">
    <name type="scientific">Rhodococcus opacus</name>
    <name type="common">Nocardia opaca</name>
    <dbReference type="NCBI Taxonomy" id="37919"/>
    <lineage>
        <taxon>Bacteria</taxon>
        <taxon>Bacillati</taxon>
        <taxon>Actinomycetota</taxon>
        <taxon>Actinomycetes</taxon>
        <taxon>Mycobacteriales</taxon>
        <taxon>Nocardiaceae</taxon>
        <taxon>Rhodococcus</taxon>
    </lineage>
</organism>
<accession>A0A2S8J1Y9</accession>
<protein>
    <submittedName>
        <fullName evidence="1">Uncharacterized protein</fullName>
    </submittedName>
</protein>
<name>A0A2S8J1Y9_RHOOP</name>
<proteinExistence type="predicted"/>
<comment type="caution">
    <text evidence="1">The sequence shown here is derived from an EMBL/GenBank/DDBJ whole genome shotgun (WGS) entry which is preliminary data.</text>
</comment>
<dbReference type="Proteomes" id="UP000239290">
    <property type="component" value="Unassembled WGS sequence"/>
</dbReference>
<gene>
    <name evidence="1" type="ORF">C5613_27440</name>
</gene>
<dbReference type="EMBL" id="PUIO01000038">
    <property type="protein sequence ID" value="PQP20919.1"/>
    <property type="molecule type" value="Genomic_DNA"/>
</dbReference>
<evidence type="ECO:0000313" key="2">
    <source>
        <dbReference type="Proteomes" id="UP000239290"/>
    </source>
</evidence>